<dbReference type="GO" id="GO:0016020">
    <property type="term" value="C:membrane"/>
    <property type="evidence" value="ECO:0007669"/>
    <property type="project" value="UniProtKB-SubCell"/>
</dbReference>
<feature type="transmembrane region" description="Helical" evidence="7">
    <location>
        <begin position="274"/>
        <end position="293"/>
    </location>
</feature>
<evidence type="ECO:0000256" key="4">
    <source>
        <dbReference type="ARBA" id="ARBA00022989"/>
    </source>
</evidence>
<comment type="caution">
    <text evidence="8">The sequence shown here is derived from an EMBL/GenBank/DDBJ whole genome shotgun (WGS) entry which is preliminary data.</text>
</comment>
<evidence type="ECO:0000313" key="9">
    <source>
        <dbReference type="Proteomes" id="UP000661006"/>
    </source>
</evidence>
<feature type="transmembrane region" description="Helical" evidence="7">
    <location>
        <begin position="32"/>
        <end position="52"/>
    </location>
</feature>
<organism evidence="8 9">
    <name type="scientific">Gluconobacter japonicus</name>
    <dbReference type="NCBI Taxonomy" id="376620"/>
    <lineage>
        <taxon>Bacteria</taxon>
        <taxon>Pseudomonadati</taxon>
        <taxon>Pseudomonadota</taxon>
        <taxon>Alphaproteobacteria</taxon>
        <taxon>Acetobacterales</taxon>
        <taxon>Acetobacteraceae</taxon>
        <taxon>Gluconobacter</taxon>
    </lineage>
</organism>
<dbReference type="EMBL" id="JABCQN010000001">
    <property type="protein sequence ID" value="MBF0869892.1"/>
    <property type="molecule type" value="Genomic_DNA"/>
</dbReference>
<feature type="transmembrane region" description="Helical" evidence="7">
    <location>
        <begin position="299"/>
        <end position="318"/>
    </location>
</feature>
<gene>
    <name evidence="8" type="ORF">HKD32_03315</name>
</gene>
<accession>A0A9Q2FIH1</accession>
<dbReference type="InterPro" id="IPR002549">
    <property type="entry name" value="AI-2E-like"/>
</dbReference>
<dbReference type="Pfam" id="PF01594">
    <property type="entry name" value="AI-2E_transport"/>
    <property type="match status" value="1"/>
</dbReference>
<feature type="region of interest" description="Disordered" evidence="6">
    <location>
        <begin position="370"/>
        <end position="391"/>
    </location>
</feature>
<name>A0A9Q2FIH1_GLUJA</name>
<comment type="subcellular location">
    <subcellularLocation>
        <location evidence="1">Membrane</location>
        <topology evidence="1">Multi-pass membrane protein</topology>
    </subcellularLocation>
</comment>
<evidence type="ECO:0000256" key="7">
    <source>
        <dbReference type="SAM" id="Phobius"/>
    </source>
</evidence>
<feature type="transmembrane region" description="Helical" evidence="7">
    <location>
        <begin position="58"/>
        <end position="76"/>
    </location>
</feature>
<feature type="transmembrane region" description="Helical" evidence="7">
    <location>
        <begin position="339"/>
        <end position="362"/>
    </location>
</feature>
<keyword evidence="5 7" id="KW-0472">Membrane</keyword>
<dbReference type="PANTHER" id="PTHR21716">
    <property type="entry name" value="TRANSMEMBRANE PROTEIN"/>
    <property type="match status" value="1"/>
</dbReference>
<reference evidence="8" key="1">
    <citation type="submission" date="2020-04" db="EMBL/GenBank/DDBJ databases">
        <authorList>
            <person name="Sombolestani A."/>
        </authorList>
    </citation>
    <scope>NUCLEOTIDE SEQUENCE</scope>
    <source>
        <strain evidence="8">R71697</strain>
    </source>
</reference>
<evidence type="ECO:0000256" key="1">
    <source>
        <dbReference type="ARBA" id="ARBA00004141"/>
    </source>
</evidence>
<feature type="transmembrane region" description="Helical" evidence="7">
    <location>
        <begin position="88"/>
        <end position="108"/>
    </location>
</feature>
<dbReference type="OrthoDB" id="5761230at2"/>
<dbReference type="Proteomes" id="UP000661006">
    <property type="component" value="Unassembled WGS sequence"/>
</dbReference>
<evidence type="ECO:0000256" key="3">
    <source>
        <dbReference type="ARBA" id="ARBA00022692"/>
    </source>
</evidence>
<comment type="similarity">
    <text evidence="2">Belongs to the autoinducer-2 exporter (AI-2E) (TC 2.A.86) family.</text>
</comment>
<dbReference type="AlphaFoldDB" id="A0A9Q2FIH1"/>
<sequence length="391" mass="41099">MLAYRFRMDRLMPISFSDPKDRDEKEPRARELSRIAGLLRIALAVTLILLAVWLMKDVLAVVFASALMAVVLHGLARMVRRHITFIPYQAAVALVTVIILLAVAGLVWSSGPAIGDQFIRLKQALVQQSGDLKSHLSGSTLGQMVLDHLPTAVGGNDATSGSLGSLGSGLAGSVTGILSSAFGVLGTLAVILIAGLYFALSPAIYIDGFLRLFPTQHRNAARTLLMAAGTTLWAWTAGQALDMLVVGILSGIGLSLIGVPLALALGVVAGLCNFIPYIGAILGAVPAILLGLSMGTKEALFVAILYSVIQFFEGNVLAPLIQRRAVHMPPAVAILSQTVFSTILGIPGLILASPITAALLAMGDKATAPLEDEDQTKRDVGEISETEAHKE</sequence>
<evidence type="ECO:0000313" key="8">
    <source>
        <dbReference type="EMBL" id="MBF0869892.1"/>
    </source>
</evidence>
<feature type="transmembrane region" description="Helical" evidence="7">
    <location>
        <begin position="220"/>
        <end position="238"/>
    </location>
</feature>
<dbReference type="PANTHER" id="PTHR21716:SF62">
    <property type="entry name" value="TRANSPORT PROTEIN YDBI-RELATED"/>
    <property type="match status" value="1"/>
</dbReference>
<keyword evidence="3 7" id="KW-0812">Transmembrane</keyword>
<evidence type="ECO:0000256" key="6">
    <source>
        <dbReference type="SAM" id="MobiDB-lite"/>
    </source>
</evidence>
<evidence type="ECO:0000256" key="2">
    <source>
        <dbReference type="ARBA" id="ARBA00009773"/>
    </source>
</evidence>
<proteinExistence type="inferred from homology"/>
<evidence type="ECO:0000256" key="5">
    <source>
        <dbReference type="ARBA" id="ARBA00023136"/>
    </source>
</evidence>
<reference evidence="8" key="2">
    <citation type="submission" date="2020-11" db="EMBL/GenBank/DDBJ databases">
        <title>Description of novel Gluconobacter species.</title>
        <authorList>
            <person name="Cleenwerck I."/>
            <person name="Cnockaert M."/>
            <person name="Borremans W."/>
            <person name="Wieme A.D."/>
            <person name="De Vuyst L."/>
            <person name="Vandamme P."/>
        </authorList>
    </citation>
    <scope>NUCLEOTIDE SEQUENCE</scope>
    <source>
        <strain evidence="8">R71697</strain>
    </source>
</reference>
<feature type="transmembrane region" description="Helical" evidence="7">
    <location>
        <begin position="244"/>
        <end position="267"/>
    </location>
</feature>
<keyword evidence="4 7" id="KW-1133">Transmembrane helix</keyword>
<protein>
    <submittedName>
        <fullName evidence="8">AI-2E family transporter</fullName>
    </submittedName>
</protein>
<feature type="compositionally biased region" description="Basic and acidic residues" evidence="6">
    <location>
        <begin position="375"/>
        <end position="391"/>
    </location>
</feature>
<dbReference type="GO" id="GO:0055085">
    <property type="term" value="P:transmembrane transport"/>
    <property type="evidence" value="ECO:0007669"/>
    <property type="project" value="TreeGrafter"/>
</dbReference>
<feature type="transmembrane region" description="Helical" evidence="7">
    <location>
        <begin position="177"/>
        <end position="200"/>
    </location>
</feature>